<dbReference type="OrthoDB" id="39591at2759"/>
<name>A0A8B8BHG7_CRAVI</name>
<dbReference type="FunFam" id="1.10.10.60:FF:000139">
    <property type="entry name" value="cyclin-D-binding Myb-like transcription factor 1 isoform X2"/>
    <property type="match status" value="1"/>
</dbReference>
<keyword evidence="2" id="KW-0238">DNA-binding</keyword>
<gene>
    <name evidence="7 8" type="primary">LOC111110557</name>
</gene>
<dbReference type="GO" id="GO:0005634">
    <property type="term" value="C:nucleus"/>
    <property type="evidence" value="ECO:0007669"/>
    <property type="project" value="UniProtKB-SubCell"/>
</dbReference>
<dbReference type="AlphaFoldDB" id="A0A8B8BHG7"/>
<sequence length="721" mass="79547">MESEVCLPSVEISDSDLSSLHHAEVLEVTGYTEITPNECENSKTAGHTLTAEAGEDALCLNTDIVTDQITNVVKSNQYQQKINNANPIVVQMDGGKGAIPVENVFQMDNELGDGGYIILSGDAAASLGVDSGEPSAKKIRINGESYIVAVTEGGSKAIGVEHEKSGSEQQMYLVTTSTASGTISPQKSNNSITQKSDINQAWFTTRDDKQALQNTGVSWKQGQWTSEEVEILQSNITNYCKEHNIADPTEIIFEMSKDERKNFYRTVAKGLMRPLFSVYRRVTRMYDQKNYMGKYTVEEIDLLKELRKMYGNDWATIGQALGRSASSVKDKCRLMKETCNSGKWLPEEEKRLCDAVYELSGIKQGESVTSGLSWSNVAERVMTRSEKQCRTKWLNYMNWKQKGGTEWTREDDMNLIIRISNLGVSNDTEIDWKALSDNWPSVRSPQWLRGKWWSLKRNYHQYQCMPFQDLLEHLKTNHVGNVRVKNQMKLSTEAMVAMPVTLQTGVDGSTTAEAVQTYEILHQTSSGAFLITQPNTNPAITINGSPVTTDHIIVHTLPTSTSIQGQENLAVQMNPIILNGGSDGLSLDSAEISLQDSTASAEQELTDQMITNSTEIDTQTEITSSSFENETISSSVIEGDPESSQSQIVISSDNELQGNYKLVMVTSANDSGTEYMFSQSDPMLPSGETDLIGAPSDIDTEKVQGQVTLDISSPDITASSS</sequence>
<accession>A0A8B8BHG7</accession>
<dbReference type="RefSeq" id="XP_022302816.1">
    <property type="nucleotide sequence ID" value="XM_022447108.1"/>
</dbReference>
<keyword evidence="3" id="KW-0539">Nucleus</keyword>
<protein>
    <submittedName>
        <fullName evidence="7 8">Cyclin-D-binding Myb-like transcription factor 1</fullName>
    </submittedName>
</protein>
<dbReference type="SUPFAM" id="SSF46689">
    <property type="entry name" value="Homeodomain-like"/>
    <property type="match status" value="3"/>
</dbReference>
<dbReference type="GO" id="GO:0000981">
    <property type="term" value="F:DNA-binding transcription factor activity, RNA polymerase II-specific"/>
    <property type="evidence" value="ECO:0007669"/>
    <property type="project" value="TreeGrafter"/>
</dbReference>
<dbReference type="CDD" id="cd00167">
    <property type="entry name" value="SANT"/>
    <property type="match status" value="3"/>
</dbReference>
<evidence type="ECO:0000259" key="5">
    <source>
        <dbReference type="PROSITE" id="PS51294"/>
    </source>
</evidence>
<evidence type="ECO:0000259" key="4">
    <source>
        <dbReference type="PROSITE" id="PS50090"/>
    </source>
</evidence>
<dbReference type="InterPro" id="IPR017930">
    <property type="entry name" value="Myb_dom"/>
</dbReference>
<evidence type="ECO:0000256" key="1">
    <source>
        <dbReference type="ARBA" id="ARBA00004123"/>
    </source>
</evidence>
<dbReference type="RefSeq" id="XP_022302815.1">
    <property type="nucleotide sequence ID" value="XM_022447107.1"/>
</dbReference>
<dbReference type="Pfam" id="PF20588">
    <property type="entry name" value="DMTF1_N"/>
    <property type="match status" value="1"/>
</dbReference>
<evidence type="ECO:0000313" key="8">
    <source>
        <dbReference type="RefSeq" id="XP_022302816.1"/>
    </source>
</evidence>
<feature type="domain" description="HTH myb-type" evidence="5">
    <location>
        <begin position="336"/>
        <end position="401"/>
    </location>
</feature>
<dbReference type="InterPro" id="IPR046775">
    <property type="entry name" value="DMTF1_N"/>
</dbReference>
<dbReference type="InterPro" id="IPR009057">
    <property type="entry name" value="Homeodomain-like_sf"/>
</dbReference>
<evidence type="ECO:0000256" key="2">
    <source>
        <dbReference type="ARBA" id="ARBA00023125"/>
    </source>
</evidence>
<keyword evidence="6" id="KW-1185">Reference proteome</keyword>
<dbReference type="Pfam" id="PF13921">
    <property type="entry name" value="Myb_DNA-bind_6"/>
    <property type="match status" value="1"/>
</dbReference>
<dbReference type="PANTHER" id="PTHR46380">
    <property type="entry name" value="CYCLIN-D-BINDING MYB-LIKE TRANSCRIPTION FACTOR 1"/>
    <property type="match status" value="1"/>
</dbReference>
<dbReference type="GeneID" id="111110557"/>
<dbReference type="PROSITE" id="PS50090">
    <property type="entry name" value="MYB_LIKE"/>
    <property type="match status" value="2"/>
</dbReference>
<dbReference type="KEGG" id="cvn:111110557"/>
<evidence type="ECO:0000313" key="6">
    <source>
        <dbReference type="Proteomes" id="UP000694844"/>
    </source>
</evidence>
<dbReference type="GO" id="GO:0000978">
    <property type="term" value="F:RNA polymerase II cis-regulatory region sequence-specific DNA binding"/>
    <property type="evidence" value="ECO:0007669"/>
    <property type="project" value="TreeGrafter"/>
</dbReference>
<dbReference type="InterPro" id="IPR051651">
    <property type="entry name" value="DMTF1_DNA-bind_reg"/>
</dbReference>
<reference evidence="7 8" key="1">
    <citation type="submission" date="2025-04" db="UniProtKB">
        <authorList>
            <consortium name="RefSeq"/>
        </authorList>
    </citation>
    <scope>IDENTIFICATION</scope>
    <source>
        <tissue evidence="7 8">Whole sample</tissue>
    </source>
</reference>
<organism evidence="6 7">
    <name type="scientific">Crassostrea virginica</name>
    <name type="common">Eastern oyster</name>
    <dbReference type="NCBI Taxonomy" id="6565"/>
    <lineage>
        <taxon>Eukaryota</taxon>
        <taxon>Metazoa</taxon>
        <taxon>Spiralia</taxon>
        <taxon>Lophotrochozoa</taxon>
        <taxon>Mollusca</taxon>
        <taxon>Bivalvia</taxon>
        <taxon>Autobranchia</taxon>
        <taxon>Pteriomorphia</taxon>
        <taxon>Ostreida</taxon>
        <taxon>Ostreoidea</taxon>
        <taxon>Ostreidae</taxon>
        <taxon>Crassostrea</taxon>
    </lineage>
</organism>
<dbReference type="InterPro" id="IPR001005">
    <property type="entry name" value="SANT/Myb"/>
</dbReference>
<evidence type="ECO:0000313" key="7">
    <source>
        <dbReference type="RefSeq" id="XP_022302815.1"/>
    </source>
</evidence>
<proteinExistence type="predicted"/>
<dbReference type="Gene3D" id="1.10.10.60">
    <property type="entry name" value="Homeodomain-like"/>
    <property type="match status" value="2"/>
</dbReference>
<dbReference type="Proteomes" id="UP000694844">
    <property type="component" value="Chromosome 8"/>
</dbReference>
<dbReference type="SMART" id="SM00717">
    <property type="entry name" value="SANT"/>
    <property type="match status" value="3"/>
</dbReference>
<dbReference type="PROSITE" id="PS51294">
    <property type="entry name" value="HTH_MYB"/>
    <property type="match status" value="1"/>
</dbReference>
<feature type="domain" description="Myb-like" evidence="4">
    <location>
        <begin position="336"/>
        <end position="397"/>
    </location>
</feature>
<feature type="domain" description="Myb-like" evidence="4">
    <location>
        <begin position="407"/>
        <end position="456"/>
    </location>
</feature>
<dbReference type="PANTHER" id="PTHR46380:SF2">
    <property type="entry name" value="CYCLIN-D-BINDING MYB-LIKE TRANSCRIPTION FACTOR 1"/>
    <property type="match status" value="1"/>
</dbReference>
<evidence type="ECO:0000256" key="3">
    <source>
        <dbReference type="ARBA" id="ARBA00023242"/>
    </source>
</evidence>
<comment type="subcellular location">
    <subcellularLocation>
        <location evidence="1">Nucleus</location>
    </subcellularLocation>
</comment>